<dbReference type="eggNOG" id="COG0400">
    <property type="taxonomic scope" value="Bacteria"/>
</dbReference>
<keyword evidence="5" id="KW-1185">Reference proteome</keyword>
<dbReference type="InterPro" id="IPR029058">
    <property type="entry name" value="AB_hydrolase_fold"/>
</dbReference>
<sequence length="265" mass="29333">MADYRDIDPGGESHVVRGHFGDPVRVEDVLWSRGRGLNNPRRPLFLLLHGWGSNEQDIADFFSSYISPFSDYASLRAPLTLLDPHDQDPLSGMDGIDLSSSWNNEPGAYSWFHESIPTGEDLDRDIFQAARAIDLWVEESIPPERKVLPFGFSQGGALAVHLLRLNPRRYTAAVCLSGFLAPAIVDGTAPADKELTALAPPVFYGYGLKDEVVAKFESSALAAFLEENTYLKMREYAPLDHSVSLDECTDIRQWLMDIGASSGVM</sequence>
<comment type="similarity">
    <text evidence="1">Belongs to the AB hydrolase superfamily. AB hydrolase 2 family.</text>
</comment>
<organism evidence="4 5">
    <name type="scientific">Scardovia inopinata F0304</name>
    <dbReference type="NCBI Taxonomy" id="641146"/>
    <lineage>
        <taxon>Bacteria</taxon>
        <taxon>Bacillati</taxon>
        <taxon>Actinomycetota</taxon>
        <taxon>Actinomycetes</taxon>
        <taxon>Bifidobacteriales</taxon>
        <taxon>Bifidobacteriaceae</taxon>
        <taxon>Scardovia</taxon>
    </lineage>
</organism>
<accession>W5IHK3</accession>
<dbReference type="GO" id="GO:0016787">
    <property type="term" value="F:hydrolase activity"/>
    <property type="evidence" value="ECO:0007669"/>
    <property type="project" value="UniProtKB-KW"/>
</dbReference>
<evidence type="ECO:0000259" key="3">
    <source>
        <dbReference type="Pfam" id="PF02230"/>
    </source>
</evidence>
<evidence type="ECO:0000313" key="4">
    <source>
        <dbReference type="EMBL" id="EFG26504.1"/>
    </source>
</evidence>
<keyword evidence="2" id="KW-0378">Hydrolase</keyword>
<name>W5IHK3_SCAIO</name>
<dbReference type="SUPFAM" id="SSF53474">
    <property type="entry name" value="alpha/beta-Hydrolases"/>
    <property type="match status" value="1"/>
</dbReference>
<reference evidence="4 5" key="1">
    <citation type="submission" date="2012-01" db="EMBL/GenBank/DDBJ databases">
        <title>The Genome Sequence of Scardovia inopinata F0304.</title>
        <authorList>
            <consortium name="The Broad Institute Genome Sequencing Platform"/>
            <person name="Earl A."/>
            <person name="Ward D."/>
            <person name="Feldgarden M."/>
            <person name="Gevers D."/>
            <person name="Izard J."/>
            <person name="Baranova O.V."/>
            <person name="Blanton J.M."/>
            <person name="Tanner A.C."/>
            <person name="Dewhirst F.E."/>
            <person name="Young S.K."/>
            <person name="Zeng Q."/>
            <person name="Gargeya S."/>
            <person name="Fitzgerald M."/>
            <person name="Haas B."/>
            <person name="Abouelleil A."/>
            <person name="Alvarado L."/>
            <person name="Arachchi H.M."/>
            <person name="Berlin A."/>
            <person name="Chapman S.B."/>
            <person name="Gearin G."/>
            <person name="Goldberg J."/>
            <person name="Griggs A."/>
            <person name="Gujja S."/>
            <person name="Hansen M."/>
            <person name="Heiman D."/>
            <person name="Howarth C."/>
            <person name="Larimer J."/>
            <person name="Lui A."/>
            <person name="MacDonald P.J."/>
            <person name="McCowen C."/>
            <person name="Montmayeur A."/>
            <person name="Murphy C."/>
            <person name="Neiman D."/>
            <person name="Pearson M."/>
            <person name="Priest M."/>
            <person name="Roberts A."/>
            <person name="Saif S."/>
            <person name="Shea T."/>
            <person name="Sisk P."/>
            <person name="Stolte C."/>
            <person name="Sykes S."/>
            <person name="Wortman J."/>
            <person name="Nusbaum C."/>
            <person name="Birren B."/>
        </authorList>
    </citation>
    <scope>NUCLEOTIDE SEQUENCE [LARGE SCALE GENOMIC DNA]</scope>
    <source>
        <strain evidence="4 5">F0304</strain>
    </source>
</reference>
<protein>
    <recommendedName>
        <fullName evidence="3">Phospholipase/carboxylesterase/thioesterase domain-containing protein</fullName>
    </recommendedName>
</protein>
<dbReference type="InterPro" id="IPR003140">
    <property type="entry name" value="PLipase/COase/thioEstase"/>
</dbReference>
<comment type="caution">
    <text evidence="4">The sequence shown here is derived from an EMBL/GenBank/DDBJ whole genome shotgun (WGS) entry which is preliminary data.</text>
</comment>
<gene>
    <name evidence="4" type="ORF">HMPREF9020_00123</name>
</gene>
<dbReference type="Gene3D" id="3.40.50.1820">
    <property type="entry name" value="alpha/beta hydrolase"/>
    <property type="match status" value="1"/>
</dbReference>
<proteinExistence type="inferred from homology"/>
<dbReference type="Pfam" id="PF02230">
    <property type="entry name" value="Abhydrolase_2"/>
    <property type="match status" value="1"/>
</dbReference>
<dbReference type="InterPro" id="IPR050565">
    <property type="entry name" value="LYPA1-2/EST-like"/>
</dbReference>
<feature type="domain" description="Phospholipase/carboxylesterase/thioesterase" evidence="3">
    <location>
        <begin position="123"/>
        <end position="255"/>
    </location>
</feature>
<dbReference type="AlphaFoldDB" id="W5IHK3"/>
<dbReference type="PANTHER" id="PTHR10655">
    <property type="entry name" value="LYSOPHOSPHOLIPASE-RELATED"/>
    <property type="match status" value="1"/>
</dbReference>
<evidence type="ECO:0000256" key="1">
    <source>
        <dbReference type="ARBA" id="ARBA00006499"/>
    </source>
</evidence>
<dbReference type="Proteomes" id="UP000005777">
    <property type="component" value="Unassembled WGS sequence"/>
</dbReference>
<dbReference type="EMBL" id="ADCX01000002">
    <property type="protein sequence ID" value="EFG26504.1"/>
    <property type="molecule type" value="Genomic_DNA"/>
</dbReference>
<evidence type="ECO:0000313" key="5">
    <source>
        <dbReference type="Proteomes" id="UP000005777"/>
    </source>
</evidence>
<evidence type="ECO:0000256" key="2">
    <source>
        <dbReference type="ARBA" id="ARBA00022801"/>
    </source>
</evidence>
<dbReference type="HOGENOM" id="CLU_049413_5_0_11"/>
<dbReference type="PANTHER" id="PTHR10655:SF17">
    <property type="entry name" value="LYSOPHOSPHOLIPASE-LIKE PROTEIN 1"/>
    <property type="match status" value="1"/>
</dbReference>
<dbReference type="RefSeq" id="WP_006292465.1">
    <property type="nucleotide sequence ID" value="NZ_GG770225.1"/>
</dbReference>